<dbReference type="HOGENOM" id="CLU_2560747_0_0_1"/>
<proteinExistence type="predicted"/>
<organism evidence="2 3">
    <name type="scientific">Drosophila simulans</name>
    <name type="common">Fruit fly</name>
    <dbReference type="NCBI Taxonomy" id="7240"/>
    <lineage>
        <taxon>Eukaryota</taxon>
        <taxon>Metazoa</taxon>
        <taxon>Ecdysozoa</taxon>
        <taxon>Arthropoda</taxon>
        <taxon>Hexapoda</taxon>
        <taxon>Insecta</taxon>
        <taxon>Pterygota</taxon>
        <taxon>Neoptera</taxon>
        <taxon>Endopterygota</taxon>
        <taxon>Diptera</taxon>
        <taxon>Brachycera</taxon>
        <taxon>Muscomorpha</taxon>
        <taxon>Ephydroidea</taxon>
        <taxon>Drosophilidae</taxon>
        <taxon>Drosophila</taxon>
        <taxon>Sophophora</taxon>
    </lineage>
</organism>
<reference evidence="2 3" key="1">
    <citation type="journal article" date="2007" name="Nature">
        <title>Evolution of genes and genomes on the Drosophila phylogeny.</title>
        <authorList>
            <consortium name="Drosophila 12 Genomes Consortium"/>
            <person name="Clark A.G."/>
            <person name="Eisen M.B."/>
            <person name="Smith D.R."/>
            <person name="Bergman C.M."/>
            <person name="Oliver B."/>
            <person name="Markow T.A."/>
            <person name="Kaufman T.C."/>
            <person name="Kellis M."/>
            <person name="Gelbart W."/>
            <person name="Iyer V.N."/>
            <person name="Pollard D.A."/>
            <person name="Sackton T.B."/>
            <person name="Larracuente A.M."/>
            <person name="Singh N.D."/>
            <person name="Abad J.P."/>
            <person name="Abt D.N."/>
            <person name="Adryan B."/>
            <person name="Aguade M."/>
            <person name="Akashi H."/>
            <person name="Anderson W.W."/>
            <person name="Aquadro C.F."/>
            <person name="Ardell D.H."/>
            <person name="Arguello R."/>
            <person name="Artieri C.G."/>
            <person name="Barbash D.A."/>
            <person name="Barker D."/>
            <person name="Barsanti P."/>
            <person name="Batterham P."/>
            <person name="Batzoglou S."/>
            <person name="Begun D."/>
            <person name="Bhutkar A."/>
            <person name="Blanco E."/>
            <person name="Bosak S.A."/>
            <person name="Bradley R.K."/>
            <person name="Brand A.D."/>
            <person name="Brent M.R."/>
            <person name="Brooks A.N."/>
            <person name="Brown R.H."/>
            <person name="Butlin R.K."/>
            <person name="Caggese C."/>
            <person name="Calvi B.R."/>
            <person name="Bernardo de Carvalho A."/>
            <person name="Caspi A."/>
            <person name="Castrezana S."/>
            <person name="Celniker S.E."/>
            <person name="Chang J.L."/>
            <person name="Chapple C."/>
            <person name="Chatterji S."/>
            <person name="Chinwalla A."/>
            <person name="Civetta A."/>
            <person name="Clifton S.W."/>
            <person name="Comeron J.M."/>
            <person name="Costello J.C."/>
            <person name="Coyne J.A."/>
            <person name="Daub J."/>
            <person name="David R.G."/>
            <person name="Delcher A.L."/>
            <person name="Delehaunty K."/>
            <person name="Do C.B."/>
            <person name="Ebling H."/>
            <person name="Edwards K."/>
            <person name="Eickbush T."/>
            <person name="Evans J.D."/>
            <person name="Filipski A."/>
            <person name="Findeiss S."/>
            <person name="Freyhult E."/>
            <person name="Fulton L."/>
            <person name="Fulton R."/>
            <person name="Garcia A.C."/>
            <person name="Gardiner A."/>
            <person name="Garfield D.A."/>
            <person name="Garvin B.E."/>
            <person name="Gibson G."/>
            <person name="Gilbert D."/>
            <person name="Gnerre S."/>
            <person name="Godfrey J."/>
            <person name="Good R."/>
            <person name="Gotea V."/>
            <person name="Gravely B."/>
            <person name="Greenberg A.J."/>
            <person name="Griffiths-Jones S."/>
            <person name="Gross S."/>
            <person name="Guigo R."/>
            <person name="Gustafson E.A."/>
            <person name="Haerty W."/>
            <person name="Hahn M.W."/>
            <person name="Halligan D.L."/>
            <person name="Halpern A.L."/>
            <person name="Halter G.M."/>
            <person name="Han M.V."/>
            <person name="Heger A."/>
            <person name="Hillier L."/>
            <person name="Hinrichs A.S."/>
            <person name="Holmes I."/>
            <person name="Hoskins R.A."/>
            <person name="Hubisz M.J."/>
            <person name="Hultmark D."/>
            <person name="Huntley M.A."/>
            <person name="Jaffe D.B."/>
            <person name="Jagadeeshan S."/>
            <person name="Jeck W.R."/>
            <person name="Johnson J."/>
            <person name="Jones C.D."/>
            <person name="Jordan W.C."/>
            <person name="Karpen G.H."/>
            <person name="Kataoka E."/>
            <person name="Keightley P.D."/>
            <person name="Kheradpour P."/>
            <person name="Kirkness E.F."/>
            <person name="Koerich L.B."/>
            <person name="Kristiansen K."/>
            <person name="Kudrna D."/>
            <person name="Kulathinal R.J."/>
            <person name="Kumar S."/>
            <person name="Kwok R."/>
            <person name="Lander E."/>
            <person name="Langley C.H."/>
            <person name="Lapoint R."/>
            <person name="Lazzaro B.P."/>
            <person name="Lee S.J."/>
            <person name="Levesque L."/>
            <person name="Li R."/>
            <person name="Lin C.F."/>
            <person name="Lin M.F."/>
            <person name="Lindblad-Toh K."/>
            <person name="Llopart A."/>
            <person name="Long M."/>
            <person name="Low L."/>
            <person name="Lozovsky E."/>
            <person name="Lu J."/>
            <person name="Luo M."/>
            <person name="Machado C.A."/>
            <person name="Makalowski W."/>
            <person name="Marzo M."/>
            <person name="Matsuda M."/>
            <person name="Matzkin L."/>
            <person name="McAllister B."/>
            <person name="McBride C.S."/>
            <person name="McKernan B."/>
            <person name="McKernan K."/>
            <person name="Mendez-Lago M."/>
            <person name="Minx P."/>
            <person name="Mollenhauer M.U."/>
            <person name="Montooth K."/>
            <person name="Mount S.M."/>
            <person name="Mu X."/>
            <person name="Myers E."/>
            <person name="Negre B."/>
            <person name="Newfeld S."/>
            <person name="Nielsen R."/>
            <person name="Noor M.A."/>
            <person name="O'Grady P."/>
            <person name="Pachter L."/>
            <person name="Papaceit M."/>
            <person name="Parisi M.J."/>
            <person name="Parisi M."/>
            <person name="Parts L."/>
            <person name="Pedersen J.S."/>
            <person name="Pesole G."/>
            <person name="Phillippy A.M."/>
            <person name="Ponting C.P."/>
            <person name="Pop M."/>
            <person name="Porcelli D."/>
            <person name="Powell J.R."/>
            <person name="Prohaska S."/>
            <person name="Pruitt K."/>
            <person name="Puig M."/>
            <person name="Quesneville H."/>
            <person name="Ram K.R."/>
            <person name="Rand D."/>
            <person name="Rasmussen M.D."/>
            <person name="Reed L.K."/>
            <person name="Reenan R."/>
            <person name="Reily A."/>
            <person name="Remington K.A."/>
            <person name="Rieger T.T."/>
            <person name="Ritchie M.G."/>
            <person name="Robin C."/>
            <person name="Rogers Y.H."/>
            <person name="Rohde C."/>
            <person name="Rozas J."/>
            <person name="Rubenfield M.J."/>
            <person name="Ruiz A."/>
            <person name="Russo S."/>
            <person name="Salzberg S.L."/>
            <person name="Sanchez-Gracia A."/>
            <person name="Saranga D.J."/>
            <person name="Sato H."/>
            <person name="Schaeffer S.W."/>
            <person name="Schatz M.C."/>
            <person name="Schlenke T."/>
            <person name="Schwartz R."/>
            <person name="Segarra C."/>
            <person name="Singh R.S."/>
            <person name="Sirot L."/>
            <person name="Sirota M."/>
            <person name="Sisneros N.B."/>
            <person name="Smith C.D."/>
            <person name="Smith T.F."/>
            <person name="Spieth J."/>
            <person name="Stage D.E."/>
            <person name="Stark A."/>
            <person name="Stephan W."/>
            <person name="Strausberg R.L."/>
            <person name="Strempel S."/>
            <person name="Sturgill D."/>
            <person name="Sutton G."/>
            <person name="Sutton G.G."/>
            <person name="Tao W."/>
            <person name="Teichmann S."/>
            <person name="Tobari Y.N."/>
            <person name="Tomimura Y."/>
            <person name="Tsolas J.M."/>
            <person name="Valente V.L."/>
            <person name="Venter E."/>
            <person name="Venter J.C."/>
            <person name="Vicario S."/>
            <person name="Vieira F.G."/>
            <person name="Vilella A.J."/>
            <person name="Villasante A."/>
            <person name="Walenz B."/>
            <person name="Wang J."/>
            <person name="Wasserman M."/>
            <person name="Watts T."/>
            <person name="Wilson D."/>
            <person name="Wilson R.K."/>
            <person name="Wing R.A."/>
            <person name="Wolfner M.F."/>
            <person name="Wong A."/>
            <person name="Wong G.K."/>
            <person name="Wu C.I."/>
            <person name="Wu G."/>
            <person name="Yamamoto D."/>
            <person name="Yang H.P."/>
            <person name="Yang S.P."/>
            <person name="Yorke J.A."/>
            <person name="Yoshida K."/>
            <person name="Zdobnov E."/>
            <person name="Zhang P."/>
            <person name="Zhang Y."/>
            <person name="Zimin A.V."/>
            <person name="Baldwin J."/>
            <person name="Abdouelleil A."/>
            <person name="Abdulkadir J."/>
            <person name="Abebe A."/>
            <person name="Abera B."/>
            <person name="Abreu J."/>
            <person name="Acer S.C."/>
            <person name="Aftuck L."/>
            <person name="Alexander A."/>
            <person name="An P."/>
            <person name="Anderson E."/>
            <person name="Anderson S."/>
            <person name="Arachi H."/>
            <person name="Azer M."/>
            <person name="Bachantsang P."/>
            <person name="Barry A."/>
            <person name="Bayul T."/>
            <person name="Berlin A."/>
            <person name="Bessette D."/>
            <person name="Bloom T."/>
            <person name="Blye J."/>
            <person name="Boguslavskiy L."/>
            <person name="Bonnet C."/>
            <person name="Boukhgalter B."/>
            <person name="Bourzgui I."/>
            <person name="Brown A."/>
            <person name="Cahill P."/>
            <person name="Channer S."/>
            <person name="Cheshatsang Y."/>
            <person name="Chuda L."/>
            <person name="Citroen M."/>
            <person name="Collymore A."/>
            <person name="Cooke P."/>
            <person name="Costello M."/>
            <person name="D'Aco K."/>
            <person name="Daza R."/>
            <person name="De Haan G."/>
            <person name="DeGray S."/>
            <person name="DeMaso C."/>
            <person name="Dhargay N."/>
            <person name="Dooley K."/>
            <person name="Dooley E."/>
            <person name="Doricent M."/>
            <person name="Dorje P."/>
            <person name="Dorjee K."/>
            <person name="Dupes A."/>
            <person name="Elong R."/>
            <person name="Falk J."/>
            <person name="Farina A."/>
            <person name="Faro S."/>
            <person name="Ferguson D."/>
            <person name="Fisher S."/>
            <person name="Foley C.D."/>
            <person name="Franke A."/>
            <person name="Friedrich D."/>
            <person name="Gadbois L."/>
            <person name="Gearin G."/>
            <person name="Gearin C.R."/>
            <person name="Giannoukos G."/>
            <person name="Goode T."/>
            <person name="Graham J."/>
            <person name="Grandbois E."/>
            <person name="Grewal S."/>
            <person name="Gyaltsen K."/>
            <person name="Hafez N."/>
            <person name="Hagos B."/>
            <person name="Hall J."/>
            <person name="Henson C."/>
            <person name="Hollinger A."/>
            <person name="Honan T."/>
            <person name="Huard M.D."/>
            <person name="Hughes L."/>
            <person name="Hurhula B."/>
            <person name="Husby M.E."/>
            <person name="Kamat A."/>
            <person name="Kanga B."/>
            <person name="Kashin S."/>
            <person name="Khazanovich D."/>
            <person name="Kisner P."/>
            <person name="Lance K."/>
            <person name="Lara M."/>
            <person name="Lee W."/>
            <person name="Lennon N."/>
            <person name="Letendre F."/>
            <person name="LeVine R."/>
            <person name="Lipovsky A."/>
            <person name="Liu X."/>
            <person name="Liu J."/>
            <person name="Liu S."/>
            <person name="Lokyitsang T."/>
            <person name="Lokyitsang Y."/>
            <person name="Lubonja R."/>
            <person name="Lui A."/>
            <person name="MacDonald P."/>
            <person name="Magnisalis V."/>
            <person name="Maru K."/>
            <person name="Matthews C."/>
            <person name="McCusker W."/>
            <person name="McDonough S."/>
            <person name="Mehta T."/>
            <person name="Meldrim J."/>
            <person name="Meneus L."/>
            <person name="Mihai O."/>
            <person name="Mihalev A."/>
            <person name="Mihova T."/>
            <person name="Mittelman R."/>
            <person name="Mlenga V."/>
            <person name="Montmayeur A."/>
            <person name="Mulrain L."/>
            <person name="Navidi A."/>
            <person name="Naylor J."/>
            <person name="Negash T."/>
            <person name="Nguyen T."/>
            <person name="Nguyen N."/>
            <person name="Nicol R."/>
            <person name="Norbu C."/>
            <person name="Norbu N."/>
            <person name="Novod N."/>
            <person name="O'Neill B."/>
            <person name="Osman S."/>
            <person name="Markiewicz E."/>
            <person name="Oyono O.L."/>
            <person name="Patti C."/>
            <person name="Phunkhang P."/>
            <person name="Pierre F."/>
            <person name="Priest M."/>
            <person name="Raghuraman S."/>
            <person name="Rege F."/>
            <person name="Reyes R."/>
            <person name="Rise C."/>
            <person name="Rogov P."/>
            <person name="Ross K."/>
            <person name="Ryan E."/>
            <person name="Settipalli S."/>
            <person name="Shea T."/>
            <person name="Sherpa N."/>
            <person name="Shi L."/>
            <person name="Shih D."/>
            <person name="Sparrow T."/>
            <person name="Spaulding J."/>
            <person name="Stalker J."/>
            <person name="Stange-Thomann N."/>
            <person name="Stavropoulos S."/>
            <person name="Stone C."/>
            <person name="Strader C."/>
            <person name="Tesfaye S."/>
            <person name="Thomson T."/>
            <person name="Thoulutsang Y."/>
            <person name="Thoulutsang D."/>
            <person name="Topham K."/>
            <person name="Topping I."/>
            <person name="Tsamla T."/>
            <person name="Vassiliev H."/>
            <person name="Vo A."/>
            <person name="Wangchuk T."/>
            <person name="Wangdi T."/>
            <person name="Weiand M."/>
            <person name="Wilkinson J."/>
            <person name="Wilson A."/>
            <person name="Yadav S."/>
            <person name="Young G."/>
            <person name="Yu Q."/>
            <person name="Zembek L."/>
            <person name="Zhong D."/>
            <person name="Zimmer A."/>
            <person name="Zwirko Z."/>
            <person name="Jaffe D.B."/>
            <person name="Alvarez P."/>
            <person name="Brockman W."/>
            <person name="Butler J."/>
            <person name="Chin C."/>
            <person name="Gnerre S."/>
            <person name="Grabherr M."/>
            <person name="Kleber M."/>
            <person name="Mauceli E."/>
            <person name="MacCallum I."/>
        </authorList>
    </citation>
    <scope>NUCLEOTIDE SEQUENCE [LARGE SCALE GENOMIC DNA]</scope>
    <source>
        <strain evidence="3">white501</strain>
    </source>
</reference>
<evidence type="ECO:0000256" key="1">
    <source>
        <dbReference type="SAM" id="MobiDB-lite"/>
    </source>
</evidence>
<evidence type="ECO:0000313" key="2">
    <source>
        <dbReference type="EMBL" id="EDX15299.1"/>
    </source>
</evidence>
<name>B4NSW7_DROSI</name>
<dbReference type="EMBL" id="CH982467">
    <property type="protein sequence ID" value="EDX15299.1"/>
    <property type="molecule type" value="Genomic_DNA"/>
</dbReference>
<sequence length="82" mass="9440">MEVDSSSRSRQPTQGYWNNQKYGDQCMRTQQNLNHLPQEESSGDYESRSQHETTQVEDDLSGVESCNFLAEAPWLHGKLSDF</sequence>
<gene>
    <name evidence="2" type="primary">Dsim\GD17729</name>
    <name evidence="2" type="ORF">Dsim_GD17729</name>
</gene>
<feature type="compositionally biased region" description="Polar residues" evidence="1">
    <location>
        <begin position="1"/>
        <end position="35"/>
    </location>
</feature>
<keyword evidence="3" id="KW-1185">Reference proteome</keyword>
<feature type="region of interest" description="Disordered" evidence="1">
    <location>
        <begin position="1"/>
        <end position="61"/>
    </location>
</feature>
<evidence type="ECO:0000313" key="3">
    <source>
        <dbReference type="Proteomes" id="UP000000304"/>
    </source>
</evidence>
<dbReference type="AlphaFoldDB" id="B4NSW7"/>
<protein>
    <submittedName>
        <fullName evidence="2">GD17729</fullName>
    </submittedName>
</protein>
<dbReference type="Proteomes" id="UP000000304">
    <property type="component" value="Unassembled WGS sequence"/>
</dbReference>
<accession>B4NSW7</accession>